<proteinExistence type="predicted"/>
<keyword evidence="2" id="KW-0012">Acyltransferase</keyword>
<dbReference type="CDD" id="cd04301">
    <property type="entry name" value="NAT_SF"/>
    <property type="match status" value="1"/>
</dbReference>
<dbReference type="GO" id="GO:0016747">
    <property type="term" value="F:acyltransferase activity, transferring groups other than amino-acyl groups"/>
    <property type="evidence" value="ECO:0007669"/>
    <property type="project" value="InterPro"/>
</dbReference>
<evidence type="ECO:0000256" key="3">
    <source>
        <dbReference type="SAM" id="MobiDB-lite"/>
    </source>
</evidence>
<evidence type="ECO:0000256" key="1">
    <source>
        <dbReference type="ARBA" id="ARBA00022679"/>
    </source>
</evidence>
<name>A0A5Q0M7Z0_VARPD</name>
<dbReference type="InterPro" id="IPR050680">
    <property type="entry name" value="YpeA/RimI_acetyltransf"/>
</dbReference>
<feature type="domain" description="N-acetyltransferase" evidence="4">
    <location>
        <begin position="14"/>
        <end position="158"/>
    </location>
</feature>
<dbReference type="EMBL" id="CP045644">
    <property type="protein sequence ID" value="QFZ84967.1"/>
    <property type="molecule type" value="Genomic_DNA"/>
</dbReference>
<dbReference type="Gene3D" id="3.40.630.30">
    <property type="match status" value="1"/>
</dbReference>
<keyword evidence="1 5" id="KW-0808">Transferase</keyword>
<evidence type="ECO:0000313" key="6">
    <source>
        <dbReference type="Proteomes" id="UP000326780"/>
    </source>
</evidence>
<protein>
    <submittedName>
        <fullName evidence="5">GNAT family N-acetyltransferase</fullName>
    </submittedName>
</protein>
<evidence type="ECO:0000256" key="2">
    <source>
        <dbReference type="ARBA" id="ARBA00023315"/>
    </source>
</evidence>
<gene>
    <name evidence="5" type="ORF">GFK26_20470</name>
</gene>
<dbReference type="Proteomes" id="UP000326780">
    <property type="component" value="Chromosome"/>
</dbReference>
<evidence type="ECO:0000313" key="5">
    <source>
        <dbReference type="EMBL" id="QFZ84967.1"/>
    </source>
</evidence>
<reference evidence="5 6" key="1">
    <citation type="submission" date="2019-10" db="EMBL/GenBank/DDBJ databases">
        <title>Complete genome sequence of Variovorax paradoxus 5C-2.</title>
        <authorList>
            <person name="Gogoleva N.E."/>
            <person name="Balkin A.S."/>
        </authorList>
    </citation>
    <scope>NUCLEOTIDE SEQUENCE [LARGE SCALE GENOMIC DNA]</scope>
    <source>
        <strain evidence="5 6">5C-2</strain>
    </source>
</reference>
<dbReference type="InterPro" id="IPR016181">
    <property type="entry name" value="Acyl_CoA_acyltransferase"/>
</dbReference>
<dbReference type="PANTHER" id="PTHR43420">
    <property type="entry name" value="ACETYLTRANSFERASE"/>
    <property type="match status" value="1"/>
</dbReference>
<dbReference type="Pfam" id="PF13673">
    <property type="entry name" value="Acetyltransf_10"/>
    <property type="match status" value="1"/>
</dbReference>
<dbReference type="AlphaFoldDB" id="A0A5Q0M7Z0"/>
<feature type="region of interest" description="Disordered" evidence="3">
    <location>
        <begin position="280"/>
        <end position="301"/>
    </location>
</feature>
<dbReference type="SUPFAM" id="SSF55729">
    <property type="entry name" value="Acyl-CoA N-acyltransferases (Nat)"/>
    <property type="match status" value="1"/>
</dbReference>
<feature type="compositionally biased region" description="Low complexity" evidence="3">
    <location>
        <begin position="288"/>
        <end position="301"/>
    </location>
</feature>
<dbReference type="InterPro" id="IPR000182">
    <property type="entry name" value="GNAT_dom"/>
</dbReference>
<dbReference type="PROSITE" id="PS51186">
    <property type="entry name" value="GNAT"/>
    <property type="match status" value="1"/>
</dbReference>
<sequence>MHRATDLHIHPMNFDIVPAAHFGIDELTTLWNRSYEDYFVPIAFDRAMFERHVRRAEADLALSRVIVVDGDACGLSLVGRRGPRAYLAGFGIASAQRRRGLAKQLIEAQLRDLSAAGIAQVQLEVIEQNPARQLYEQAGFVEVRTLEVLEGSFESPANAANPTTPDTGTLAAVHAACTALSRPTWRREWPTVQGALAHDGALALGTATGGYAVLLPTPLPLNTLLDAAAPDEASAHALLDALAQARPGARWRLVDEPEGSPMHRALTARGATLVIRQIEMTATLQPTSSDSSSDSSRPVRS</sequence>
<accession>A0A5Q0M7Z0</accession>
<organism evidence="5 6">
    <name type="scientific">Variovorax paradoxus</name>
    <dbReference type="NCBI Taxonomy" id="34073"/>
    <lineage>
        <taxon>Bacteria</taxon>
        <taxon>Pseudomonadati</taxon>
        <taxon>Pseudomonadota</taxon>
        <taxon>Betaproteobacteria</taxon>
        <taxon>Burkholderiales</taxon>
        <taxon>Comamonadaceae</taxon>
        <taxon>Variovorax</taxon>
    </lineage>
</organism>
<evidence type="ECO:0000259" key="4">
    <source>
        <dbReference type="PROSITE" id="PS51186"/>
    </source>
</evidence>